<accession>A0A8S0WPT1</accession>
<dbReference type="InterPro" id="IPR032675">
    <property type="entry name" value="LRR_dom_sf"/>
</dbReference>
<gene>
    <name evidence="2" type="ORF">AAE3_LOCUS9962</name>
</gene>
<keyword evidence="3" id="KW-1185">Reference proteome</keyword>
<sequence>MDDTRRSTRIKWSKRSPTPEEEILSSERGTNSTGLTVLPDELLLEILSYYPPLPHPTSKNNRVNAQAHIERRDRLLALSRTCSNLRRFFRPYIWERIEVCEGMRVGNSVLAFGSKKGDKEFAVELVRQLEIVTIRDATLAQHVKIVNVDISTFSVHSVLLELGRCMALFDNLHTVRIELNLGHRGNNLAALRAFRKYSYPQIRNVIISKWIYPLLDSCPQVRTIRQCGNDRDNAFERTLFSHLRNTPVLEVLDLDLLEDEFEPLVKSCPLLREITIGYSYGIPVEQFSKLDELKHLQSITLRTGEAGALAWAKKHLLSIQNADKQEKTIFASESWRQTAYHLPAPLPDKHNTIASYVERTKL</sequence>
<dbReference type="OrthoDB" id="2891411at2759"/>
<evidence type="ECO:0000313" key="2">
    <source>
        <dbReference type="EMBL" id="CAA7267727.1"/>
    </source>
</evidence>
<dbReference type="Gene3D" id="3.80.10.10">
    <property type="entry name" value="Ribonuclease Inhibitor"/>
    <property type="match status" value="1"/>
</dbReference>
<feature type="region of interest" description="Disordered" evidence="1">
    <location>
        <begin position="1"/>
        <end position="32"/>
    </location>
</feature>
<evidence type="ECO:0000313" key="3">
    <source>
        <dbReference type="Proteomes" id="UP000467700"/>
    </source>
</evidence>
<name>A0A8S0WPT1_CYCAE</name>
<evidence type="ECO:0000256" key="1">
    <source>
        <dbReference type="SAM" id="MobiDB-lite"/>
    </source>
</evidence>
<evidence type="ECO:0008006" key="4">
    <source>
        <dbReference type="Google" id="ProtNLM"/>
    </source>
</evidence>
<dbReference type="SUPFAM" id="SSF52047">
    <property type="entry name" value="RNI-like"/>
    <property type="match status" value="1"/>
</dbReference>
<dbReference type="AlphaFoldDB" id="A0A8S0WPT1"/>
<comment type="caution">
    <text evidence="2">The sequence shown here is derived from an EMBL/GenBank/DDBJ whole genome shotgun (WGS) entry which is preliminary data.</text>
</comment>
<organism evidence="2 3">
    <name type="scientific">Cyclocybe aegerita</name>
    <name type="common">Black poplar mushroom</name>
    <name type="synonym">Agrocybe aegerita</name>
    <dbReference type="NCBI Taxonomy" id="1973307"/>
    <lineage>
        <taxon>Eukaryota</taxon>
        <taxon>Fungi</taxon>
        <taxon>Dikarya</taxon>
        <taxon>Basidiomycota</taxon>
        <taxon>Agaricomycotina</taxon>
        <taxon>Agaricomycetes</taxon>
        <taxon>Agaricomycetidae</taxon>
        <taxon>Agaricales</taxon>
        <taxon>Agaricineae</taxon>
        <taxon>Bolbitiaceae</taxon>
        <taxon>Cyclocybe</taxon>
    </lineage>
</organism>
<proteinExistence type="predicted"/>
<dbReference type="Proteomes" id="UP000467700">
    <property type="component" value="Unassembled WGS sequence"/>
</dbReference>
<reference evidence="2 3" key="1">
    <citation type="submission" date="2020-01" db="EMBL/GenBank/DDBJ databases">
        <authorList>
            <person name="Gupta K D."/>
        </authorList>
    </citation>
    <scope>NUCLEOTIDE SEQUENCE [LARGE SCALE GENOMIC DNA]</scope>
</reference>
<dbReference type="EMBL" id="CACVBS010000062">
    <property type="protein sequence ID" value="CAA7267727.1"/>
    <property type="molecule type" value="Genomic_DNA"/>
</dbReference>
<protein>
    <recommendedName>
        <fullName evidence="4">F-box domain-containing protein</fullName>
    </recommendedName>
</protein>